<feature type="region of interest" description="Disordered" evidence="1">
    <location>
        <begin position="1"/>
        <end position="62"/>
    </location>
</feature>
<evidence type="ECO:0000313" key="2">
    <source>
        <dbReference type="EMBL" id="GBM32854.1"/>
    </source>
</evidence>
<accession>A0A4Y2EY90</accession>
<dbReference type="EMBL" id="BGPR01000718">
    <property type="protein sequence ID" value="GBM32854.1"/>
    <property type="molecule type" value="Genomic_DNA"/>
</dbReference>
<gene>
    <name evidence="2" type="ORF">AVEN_216553_1</name>
</gene>
<sequence>MLKESSNEGKHAEKKLDEKKQEPTRDAEDDSEEKEQEITSDNEEDSDEELQPSSDRQLRNRSLLRKPAHFEDYIMEAESFVYETDNPGTFEEEINSKESSNWKKVMESFSQRKSDMGAD</sequence>
<name>A0A4Y2EY90_ARAVE</name>
<evidence type="ECO:0000313" key="3">
    <source>
        <dbReference type="Proteomes" id="UP000499080"/>
    </source>
</evidence>
<organism evidence="2 3">
    <name type="scientific">Araneus ventricosus</name>
    <name type="common">Orbweaver spider</name>
    <name type="synonym">Epeira ventricosa</name>
    <dbReference type="NCBI Taxonomy" id="182803"/>
    <lineage>
        <taxon>Eukaryota</taxon>
        <taxon>Metazoa</taxon>
        <taxon>Ecdysozoa</taxon>
        <taxon>Arthropoda</taxon>
        <taxon>Chelicerata</taxon>
        <taxon>Arachnida</taxon>
        <taxon>Araneae</taxon>
        <taxon>Araneomorphae</taxon>
        <taxon>Entelegynae</taxon>
        <taxon>Araneoidea</taxon>
        <taxon>Araneidae</taxon>
        <taxon>Araneus</taxon>
    </lineage>
</organism>
<comment type="caution">
    <text evidence="2">The sequence shown here is derived from an EMBL/GenBank/DDBJ whole genome shotgun (WGS) entry which is preliminary data.</text>
</comment>
<feature type="compositionally biased region" description="Basic and acidic residues" evidence="1">
    <location>
        <begin position="1"/>
        <end position="26"/>
    </location>
</feature>
<dbReference type="AlphaFoldDB" id="A0A4Y2EY90"/>
<dbReference type="OrthoDB" id="6751514at2759"/>
<evidence type="ECO:0000256" key="1">
    <source>
        <dbReference type="SAM" id="MobiDB-lite"/>
    </source>
</evidence>
<reference evidence="2 3" key="1">
    <citation type="journal article" date="2019" name="Sci. Rep.">
        <title>Orb-weaving spider Araneus ventricosus genome elucidates the spidroin gene catalogue.</title>
        <authorList>
            <person name="Kono N."/>
            <person name="Nakamura H."/>
            <person name="Ohtoshi R."/>
            <person name="Moran D.A.P."/>
            <person name="Shinohara A."/>
            <person name="Yoshida Y."/>
            <person name="Fujiwara M."/>
            <person name="Mori M."/>
            <person name="Tomita M."/>
            <person name="Arakawa K."/>
        </authorList>
    </citation>
    <scope>NUCLEOTIDE SEQUENCE [LARGE SCALE GENOMIC DNA]</scope>
</reference>
<keyword evidence="3" id="KW-1185">Reference proteome</keyword>
<feature type="compositionally biased region" description="Acidic residues" evidence="1">
    <location>
        <begin position="27"/>
        <end position="50"/>
    </location>
</feature>
<dbReference type="Proteomes" id="UP000499080">
    <property type="component" value="Unassembled WGS sequence"/>
</dbReference>
<proteinExistence type="predicted"/>
<protein>
    <submittedName>
        <fullName evidence="2">Uncharacterized protein</fullName>
    </submittedName>
</protein>